<evidence type="ECO:0000313" key="1">
    <source>
        <dbReference type="EMBL" id="KXB38089.1"/>
    </source>
</evidence>
<dbReference type="Proteomes" id="UP000070422">
    <property type="component" value="Unassembled WGS sequence"/>
</dbReference>
<dbReference type="EMBL" id="LSCQ01000012">
    <property type="protein sequence ID" value="KXB38089.1"/>
    <property type="molecule type" value="Genomic_DNA"/>
</dbReference>
<sequence length="43" mass="5137">MFKEVRIGLKKNITLKISLTYFGTFKGQNENKKRLNKNNNFLF</sequence>
<protein>
    <submittedName>
        <fullName evidence="1">Uncharacterized protein</fullName>
    </submittedName>
</protein>
<dbReference type="PATRIC" id="fig|87541.4.peg.151"/>
<dbReference type="AlphaFoldDB" id="A0A133Y4E2"/>
<name>A0A133Y4E2_9LACT</name>
<evidence type="ECO:0000313" key="2">
    <source>
        <dbReference type="Proteomes" id="UP000070422"/>
    </source>
</evidence>
<reference evidence="1 2" key="1">
    <citation type="submission" date="2016-01" db="EMBL/GenBank/DDBJ databases">
        <authorList>
            <person name="Oliw E.H."/>
        </authorList>
    </citation>
    <scope>NUCLEOTIDE SEQUENCE [LARGE SCALE GENOMIC DNA]</scope>
    <source>
        <strain evidence="1 2">KA00635</strain>
    </source>
</reference>
<proteinExistence type="predicted"/>
<comment type="caution">
    <text evidence="1">The sequence shown here is derived from an EMBL/GenBank/DDBJ whole genome shotgun (WGS) entry which is preliminary data.</text>
</comment>
<organism evidence="1 2">
    <name type="scientific">Aerococcus christensenii</name>
    <dbReference type="NCBI Taxonomy" id="87541"/>
    <lineage>
        <taxon>Bacteria</taxon>
        <taxon>Bacillati</taxon>
        <taxon>Bacillota</taxon>
        <taxon>Bacilli</taxon>
        <taxon>Lactobacillales</taxon>
        <taxon>Aerococcaceae</taxon>
        <taxon>Aerococcus</taxon>
    </lineage>
</organism>
<accession>A0A133Y4E2</accession>
<gene>
    <name evidence="1" type="ORF">HMPREF3187_00152</name>
</gene>